<evidence type="ECO:0000259" key="2">
    <source>
        <dbReference type="Pfam" id="PF13579"/>
    </source>
</evidence>
<comment type="caution">
    <text evidence="3">The sequence shown here is derived from an EMBL/GenBank/DDBJ whole genome shotgun (WGS) entry which is preliminary data.</text>
</comment>
<evidence type="ECO:0000259" key="1">
    <source>
        <dbReference type="Pfam" id="PF00534"/>
    </source>
</evidence>
<feature type="domain" description="Glycosyltransferase subfamily 4-like N-terminal" evidence="2">
    <location>
        <begin position="16"/>
        <end position="165"/>
    </location>
</feature>
<keyword evidence="4" id="KW-1185">Reference proteome</keyword>
<dbReference type="Pfam" id="PF00534">
    <property type="entry name" value="Glycos_transf_1"/>
    <property type="match status" value="1"/>
</dbReference>
<reference evidence="3 4" key="1">
    <citation type="submission" date="2018-03" db="EMBL/GenBank/DDBJ databases">
        <authorList>
            <person name="Keele B.F."/>
        </authorList>
    </citation>
    <scope>NUCLEOTIDE SEQUENCE [LARGE SCALE GENOMIC DNA]</scope>
    <source>
        <strain evidence="3 4">YL28-9</strain>
    </source>
</reference>
<name>A0A2T3HLF9_9SPHI</name>
<dbReference type="Proteomes" id="UP000240912">
    <property type="component" value="Unassembled WGS sequence"/>
</dbReference>
<dbReference type="AlphaFoldDB" id="A0A2T3HLF9"/>
<dbReference type="Pfam" id="PF13579">
    <property type="entry name" value="Glyco_trans_4_4"/>
    <property type="match status" value="1"/>
</dbReference>
<accession>A0A2T3HLF9</accession>
<protein>
    <submittedName>
        <fullName evidence="3">Glycosyltransferase family 4 protein</fullName>
    </submittedName>
</protein>
<dbReference type="PANTHER" id="PTHR12526">
    <property type="entry name" value="GLYCOSYLTRANSFERASE"/>
    <property type="match status" value="1"/>
</dbReference>
<dbReference type="Gene3D" id="3.40.50.2000">
    <property type="entry name" value="Glycogen Phosphorylase B"/>
    <property type="match status" value="2"/>
</dbReference>
<proteinExistence type="predicted"/>
<dbReference type="EMBL" id="PYLS01000005">
    <property type="protein sequence ID" value="PST83259.1"/>
    <property type="molecule type" value="Genomic_DNA"/>
</dbReference>
<evidence type="ECO:0000313" key="3">
    <source>
        <dbReference type="EMBL" id="PST83259.1"/>
    </source>
</evidence>
<feature type="domain" description="Glycosyl transferase family 1" evidence="1">
    <location>
        <begin position="192"/>
        <end position="344"/>
    </location>
</feature>
<evidence type="ECO:0000313" key="4">
    <source>
        <dbReference type="Proteomes" id="UP000240912"/>
    </source>
</evidence>
<dbReference type="InterPro" id="IPR028098">
    <property type="entry name" value="Glyco_trans_4-like_N"/>
</dbReference>
<sequence>MSGQPIAFLINTLGGGGAERVVTRLSSSLATQGRRVLIICLNSSQQAYPLHTGVAVHILIRERTAGNFVARIQYAWQTFYRLMAVLKREKPGCLIAFMTSANIWAGLTAGLRKIPYIVSERNAPQYGVHQLGFFSLRLCAALYRRAAALVLPSAGIGEGLKRKKVFAGLSNDIVIHNPVESRIDYAPARVYEKPFMLAVGRLTYQKGFDQLVTAYSKLGPSAPDLLIAGQGEEEQALRHQISELGLTGRVILLGAIKQLQGYYLQAELFILSSRNEGYPNVLIEAMSCGCAVIATNCEFGPSEIIRHAENGLLVENSNPPAMASAIRRLLRDHRLRNKLGHAAARIRETNSIEQISGRWLALVNHSTAAGPLPCTETKL</sequence>
<keyword evidence="3" id="KW-0808">Transferase</keyword>
<dbReference type="OrthoDB" id="9811239at2"/>
<dbReference type="SUPFAM" id="SSF53756">
    <property type="entry name" value="UDP-Glycosyltransferase/glycogen phosphorylase"/>
    <property type="match status" value="1"/>
</dbReference>
<gene>
    <name evidence="3" type="ORF">C7T94_11750</name>
</gene>
<dbReference type="InterPro" id="IPR001296">
    <property type="entry name" value="Glyco_trans_1"/>
</dbReference>
<organism evidence="3 4">
    <name type="scientific">Pedobacter yulinensis</name>
    <dbReference type="NCBI Taxonomy" id="2126353"/>
    <lineage>
        <taxon>Bacteria</taxon>
        <taxon>Pseudomonadati</taxon>
        <taxon>Bacteroidota</taxon>
        <taxon>Sphingobacteriia</taxon>
        <taxon>Sphingobacteriales</taxon>
        <taxon>Sphingobacteriaceae</taxon>
        <taxon>Pedobacter</taxon>
    </lineage>
</organism>
<dbReference type="GO" id="GO:0016757">
    <property type="term" value="F:glycosyltransferase activity"/>
    <property type="evidence" value="ECO:0007669"/>
    <property type="project" value="InterPro"/>
</dbReference>
<dbReference type="RefSeq" id="WP_107215519.1">
    <property type="nucleotide sequence ID" value="NZ_KZ686269.1"/>
</dbReference>